<comment type="caution">
    <text evidence="3">The sequence shown here is derived from an EMBL/GenBank/DDBJ whole genome shotgun (WGS) entry which is preliminary data.</text>
</comment>
<dbReference type="NCBIfam" id="TIGR04559">
    <property type="entry name" value="SoxH_rel_PQQ_2"/>
    <property type="match status" value="1"/>
</dbReference>
<dbReference type="InterPro" id="IPR030829">
    <property type="entry name" value="SoxH-rel_PQQ_2"/>
</dbReference>
<dbReference type="GO" id="GO:0017001">
    <property type="term" value="P:antibiotic catabolic process"/>
    <property type="evidence" value="ECO:0007669"/>
    <property type="project" value="UniProtKB-ARBA"/>
</dbReference>
<dbReference type="InterPro" id="IPR001279">
    <property type="entry name" value="Metallo-B-lactamas"/>
</dbReference>
<proteinExistence type="inferred from homology"/>
<protein>
    <submittedName>
        <fullName evidence="3">Quinoprotein relay system zinc metallohydrolase 2</fullName>
    </submittedName>
</protein>
<organism evidence="3 4">
    <name type="scientific">Methylohalomonas lacus</name>
    <dbReference type="NCBI Taxonomy" id="398773"/>
    <lineage>
        <taxon>Bacteria</taxon>
        <taxon>Pseudomonadati</taxon>
        <taxon>Pseudomonadota</taxon>
        <taxon>Gammaproteobacteria</taxon>
        <taxon>Methylohalomonadales</taxon>
        <taxon>Methylohalomonadaceae</taxon>
        <taxon>Methylohalomonas</taxon>
    </lineage>
</organism>
<evidence type="ECO:0000313" key="4">
    <source>
        <dbReference type="Proteomes" id="UP001204445"/>
    </source>
</evidence>
<comment type="similarity">
    <text evidence="1">Belongs to the metallo-beta-lactamase superfamily. Class-B beta-lactamase family.</text>
</comment>
<accession>A0AAE3L4Y3</accession>
<dbReference type="RefSeq" id="WP_259053861.1">
    <property type="nucleotide sequence ID" value="NZ_JANUCT010000002.1"/>
</dbReference>
<keyword evidence="4" id="KW-1185">Reference proteome</keyword>
<dbReference type="Proteomes" id="UP001204445">
    <property type="component" value="Unassembled WGS sequence"/>
</dbReference>
<evidence type="ECO:0000259" key="2">
    <source>
        <dbReference type="SMART" id="SM00849"/>
    </source>
</evidence>
<sequence length="309" mass="34371">MQFIYGLVFTLLALVAGCSDNERPQAALSIEEVADGIYVHVGKHEPVDSEASDDVANIGFIVGSDCVAVIDTGGSVEIGRDLEQTIRATTDTPICYVIDTHVHYDHILGNQAFQKHDDVEFIGHAELADAIAGNRQFFIEQFPQYLGDKPQDAIIPPGRLVDERLTLDLGGRQLELRAWPSGHTSSDLTIYDKQTRTLWAADLLFMERIPALDASLKGWLAIMDELETIPAERVVPGHGPAVADWPQALADQRRYLTTLLEQTRAAIDDGLFLDTAMDNVASEEAAKWQLADQHHRRNVSRAYRELEWE</sequence>
<feature type="domain" description="Metallo-beta-lactamase" evidence="2">
    <location>
        <begin position="55"/>
        <end position="238"/>
    </location>
</feature>
<dbReference type="InterPro" id="IPR050855">
    <property type="entry name" value="NDM-1-like"/>
</dbReference>
<reference evidence="3" key="1">
    <citation type="submission" date="2022-08" db="EMBL/GenBank/DDBJ databases">
        <title>Genomic Encyclopedia of Type Strains, Phase III (KMG-III): the genomes of soil and plant-associated and newly described type strains.</title>
        <authorList>
            <person name="Whitman W."/>
        </authorList>
    </citation>
    <scope>NUCLEOTIDE SEQUENCE</scope>
    <source>
        <strain evidence="3">HMT 1</strain>
    </source>
</reference>
<dbReference type="SUPFAM" id="SSF56281">
    <property type="entry name" value="Metallo-hydrolase/oxidoreductase"/>
    <property type="match status" value="1"/>
</dbReference>
<dbReference type="AlphaFoldDB" id="A0AAE3L4Y3"/>
<dbReference type="SMART" id="SM00849">
    <property type="entry name" value="Lactamase_B"/>
    <property type="match status" value="1"/>
</dbReference>
<dbReference type="PANTHER" id="PTHR42951">
    <property type="entry name" value="METALLO-BETA-LACTAMASE DOMAIN-CONTAINING"/>
    <property type="match status" value="1"/>
</dbReference>
<dbReference type="CDD" id="cd16282">
    <property type="entry name" value="metallo-hydrolase-like_MBL-fold"/>
    <property type="match status" value="1"/>
</dbReference>
<evidence type="ECO:0000313" key="3">
    <source>
        <dbReference type="EMBL" id="MCS3902352.1"/>
    </source>
</evidence>
<dbReference type="PANTHER" id="PTHR42951:SF4">
    <property type="entry name" value="ACYL-COENZYME A THIOESTERASE MBLAC2"/>
    <property type="match status" value="1"/>
</dbReference>
<dbReference type="Pfam" id="PF00753">
    <property type="entry name" value="Lactamase_B"/>
    <property type="match status" value="1"/>
</dbReference>
<evidence type="ECO:0000256" key="1">
    <source>
        <dbReference type="ARBA" id="ARBA00005250"/>
    </source>
</evidence>
<gene>
    <name evidence="3" type="ORF">J2T55_000348</name>
</gene>
<dbReference type="InterPro" id="IPR036866">
    <property type="entry name" value="RibonucZ/Hydroxyglut_hydro"/>
</dbReference>
<name>A0AAE3L4Y3_9GAMM</name>
<dbReference type="Gene3D" id="3.60.15.10">
    <property type="entry name" value="Ribonuclease Z/Hydroxyacylglutathione hydrolase-like"/>
    <property type="match status" value="1"/>
</dbReference>
<dbReference type="EMBL" id="JANUCT010000002">
    <property type="protein sequence ID" value="MCS3902352.1"/>
    <property type="molecule type" value="Genomic_DNA"/>
</dbReference>